<name>A0AAD9NNE9_RIDPI</name>
<accession>A0AAD9NNE9</accession>
<evidence type="ECO:0000313" key="3">
    <source>
        <dbReference type="Proteomes" id="UP001209878"/>
    </source>
</evidence>
<feature type="compositionally biased region" description="Polar residues" evidence="1">
    <location>
        <begin position="137"/>
        <end position="147"/>
    </location>
</feature>
<dbReference type="EMBL" id="JAODUO010000641">
    <property type="protein sequence ID" value="KAK2176782.1"/>
    <property type="molecule type" value="Genomic_DNA"/>
</dbReference>
<feature type="region of interest" description="Disordered" evidence="1">
    <location>
        <begin position="1"/>
        <end position="42"/>
    </location>
</feature>
<reference evidence="2" key="1">
    <citation type="journal article" date="2023" name="Mol. Biol. Evol.">
        <title>Third-Generation Sequencing Reveals the Adaptive Role of the Epigenome in Three Deep-Sea Polychaetes.</title>
        <authorList>
            <person name="Perez M."/>
            <person name="Aroh O."/>
            <person name="Sun Y."/>
            <person name="Lan Y."/>
            <person name="Juniper S.K."/>
            <person name="Young C.R."/>
            <person name="Angers B."/>
            <person name="Qian P.Y."/>
        </authorList>
    </citation>
    <scope>NUCLEOTIDE SEQUENCE</scope>
    <source>
        <strain evidence="2">R07B-5</strain>
    </source>
</reference>
<feature type="compositionally biased region" description="Basic and acidic residues" evidence="1">
    <location>
        <begin position="66"/>
        <end position="81"/>
    </location>
</feature>
<gene>
    <name evidence="2" type="ORF">NP493_642g02024</name>
</gene>
<feature type="region of interest" description="Disordered" evidence="1">
    <location>
        <begin position="63"/>
        <end position="118"/>
    </location>
</feature>
<comment type="caution">
    <text evidence="2">The sequence shown here is derived from an EMBL/GenBank/DDBJ whole genome shotgun (WGS) entry which is preliminary data.</text>
</comment>
<dbReference type="AlphaFoldDB" id="A0AAD9NNE9"/>
<sequence>MEAVCPVVSPRRSLTEPAREPTSPRRLPRLSHTKDSLVARSRRQVPREYSIFRVAPTQHFQRTALHRSDTDVVHQRSRVDSHLGQLEVSDQPAEVAQRRRFPRLQPESGRSGTHLLLSRKMLEKPEVLVGQCRQPGAQRQLSNSYPLSRSGHPRKVATPRKVSGSKG</sequence>
<evidence type="ECO:0000313" key="2">
    <source>
        <dbReference type="EMBL" id="KAK2176782.1"/>
    </source>
</evidence>
<protein>
    <submittedName>
        <fullName evidence="2">Uncharacterized protein</fullName>
    </submittedName>
</protein>
<evidence type="ECO:0000256" key="1">
    <source>
        <dbReference type="SAM" id="MobiDB-lite"/>
    </source>
</evidence>
<feature type="compositionally biased region" description="Basic and acidic residues" evidence="1">
    <location>
        <begin position="13"/>
        <end position="23"/>
    </location>
</feature>
<organism evidence="2 3">
    <name type="scientific">Ridgeia piscesae</name>
    <name type="common">Tubeworm</name>
    <dbReference type="NCBI Taxonomy" id="27915"/>
    <lineage>
        <taxon>Eukaryota</taxon>
        <taxon>Metazoa</taxon>
        <taxon>Spiralia</taxon>
        <taxon>Lophotrochozoa</taxon>
        <taxon>Annelida</taxon>
        <taxon>Polychaeta</taxon>
        <taxon>Sedentaria</taxon>
        <taxon>Canalipalpata</taxon>
        <taxon>Sabellida</taxon>
        <taxon>Siboglinidae</taxon>
        <taxon>Ridgeia</taxon>
    </lineage>
</organism>
<keyword evidence="3" id="KW-1185">Reference proteome</keyword>
<dbReference type="Proteomes" id="UP001209878">
    <property type="component" value="Unassembled WGS sequence"/>
</dbReference>
<feature type="region of interest" description="Disordered" evidence="1">
    <location>
        <begin position="133"/>
        <end position="167"/>
    </location>
</feature>
<proteinExistence type="predicted"/>